<dbReference type="PANTHER" id="PTHR43201">
    <property type="entry name" value="ACYL-COA SYNTHETASE"/>
    <property type="match status" value="1"/>
</dbReference>
<dbReference type="RefSeq" id="WP_124394474.1">
    <property type="nucleotide sequence ID" value="NZ_BHYM01000060.1"/>
</dbReference>
<dbReference type="CDD" id="cd04433">
    <property type="entry name" value="AFD_class_I"/>
    <property type="match status" value="1"/>
</dbReference>
<keyword evidence="4" id="KW-0436">Ligase</keyword>
<accession>A0A402CG65</accession>
<dbReference type="GO" id="GO:0006631">
    <property type="term" value="P:fatty acid metabolic process"/>
    <property type="evidence" value="ECO:0007669"/>
    <property type="project" value="TreeGrafter"/>
</dbReference>
<evidence type="ECO:0000313" key="5">
    <source>
        <dbReference type="Proteomes" id="UP000287519"/>
    </source>
</evidence>
<keyword evidence="5" id="KW-1185">Reference proteome</keyword>
<dbReference type="EMBL" id="BHYM01000060">
    <property type="protein sequence ID" value="GCE42539.1"/>
    <property type="molecule type" value="Genomic_DNA"/>
</dbReference>
<keyword evidence="1" id="KW-1133">Transmembrane helix</keyword>
<dbReference type="InterPro" id="IPR042099">
    <property type="entry name" value="ANL_N_sf"/>
</dbReference>
<dbReference type="InterPro" id="IPR020845">
    <property type="entry name" value="AMP-binding_CS"/>
</dbReference>
<evidence type="ECO:0000256" key="1">
    <source>
        <dbReference type="SAM" id="Phobius"/>
    </source>
</evidence>
<dbReference type="SUPFAM" id="SSF56801">
    <property type="entry name" value="Acetyl-CoA synthetase-like"/>
    <property type="match status" value="1"/>
</dbReference>
<dbReference type="InterPro" id="IPR000873">
    <property type="entry name" value="AMP-dep_synth/lig_dom"/>
</dbReference>
<keyword evidence="1" id="KW-0812">Transmembrane</keyword>
<feature type="domain" description="AMP-dependent synthetase/ligase" evidence="2">
    <location>
        <begin position="15"/>
        <end position="369"/>
    </location>
</feature>
<comment type="caution">
    <text evidence="4">The sequence shown here is derived from an EMBL/GenBank/DDBJ whole genome shotgun (WGS) entry which is preliminary data.</text>
</comment>
<feature type="transmembrane region" description="Helical" evidence="1">
    <location>
        <begin position="200"/>
        <end position="222"/>
    </location>
</feature>
<dbReference type="InterPro" id="IPR045851">
    <property type="entry name" value="AMP-bd_C_sf"/>
</dbReference>
<dbReference type="PROSITE" id="PS00455">
    <property type="entry name" value="AMP_BINDING"/>
    <property type="match status" value="1"/>
</dbReference>
<keyword evidence="1" id="KW-0472">Membrane</keyword>
<dbReference type="PANTHER" id="PTHR43201:SF32">
    <property type="entry name" value="2-SUCCINYLBENZOATE--COA LIGASE, CHLOROPLASTIC_PEROXISOMAL"/>
    <property type="match status" value="1"/>
</dbReference>
<dbReference type="Gene3D" id="3.40.50.12780">
    <property type="entry name" value="N-terminal domain of ligase-like"/>
    <property type="match status" value="1"/>
</dbReference>
<proteinExistence type="predicted"/>
<protein>
    <submittedName>
        <fullName evidence="4">Long-chain-fatty-acid--CoA ligase</fullName>
    </submittedName>
</protein>
<dbReference type="GO" id="GO:0031956">
    <property type="term" value="F:medium-chain fatty acid-CoA ligase activity"/>
    <property type="evidence" value="ECO:0007669"/>
    <property type="project" value="TreeGrafter"/>
</dbReference>
<dbReference type="AlphaFoldDB" id="A0A402CG65"/>
<name>A0A402CG65_RHOWR</name>
<dbReference type="OrthoDB" id="3444674at2"/>
<reference evidence="4 5" key="1">
    <citation type="submission" date="2018-11" db="EMBL/GenBank/DDBJ databases">
        <title>Microbial catabolism of amino acid.</title>
        <authorList>
            <person name="Hibi M."/>
            <person name="Ogawa J."/>
        </authorList>
    </citation>
    <scope>NUCLEOTIDE SEQUENCE [LARGE SCALE GENOMIC DNA]</scope>
    <source>
        <strain evidence="4 5">C31-06</strain>
    </source>
</reference>
<dbReference type="Proteomes" id="UP000287519">
    <property type="component" value="Unassembled WGS sequence"/>
</dbReference>
<dbReference type="Pfam" id="PF00501">
    <property type="entry name" value="AMP-binding"/>
    <property type="match status" value="1"/>
</dbReference>
<organism evidence="4 5">
    <name type="scientific">Rhodococcus wratislaviensis</name>
    <name type="common">Tsukamurella wratislaviensis</name>
    <dbReference type="NCBI Taxonomy" id="44752"/>
    <lineage>
        <taxon>Bacteria</taxon>
        <taxon>Bacillati</taxon>
        <taxon>Actinomycetota</taxon>
        <taxon>Actinomycetes</taxon>
        <taxon>Mycobacteriales</taxon>
        <taxon>Nocardiaceae</taxon>
        <taxon>Rhodococcus</taxon>
    </lineage>
</organism>
<sequence>MTYDLSTRLRAILALEPDAPALQTNGRWLTWGDLQGIGDDLQRALAEVSAPPAVRIGMIMRNRVGIVASVLSVLTHRQTVVTMSSMLPDEQLVQDFAAVPAGVIVADRQDWERPGVREAARAQGMVALAVDGAGVEILEQGRGVWGGAGAVTDDTAVLMLTSGTTGPPKRVPLTYRAYSAAFEGLAHYVSDASTVRLRSGVGIVFSPLLHVSGMFALLNAVLAGRKVALMERFDVAEWLALVKEHRPPMLALPPTALHMVMEANVAPADLSFARSTMVGSAPLSPEAALAWEERYGIPVLMNYGATEFAGGIVGWSLSDHEKYASAKRGSSGRAHPGVELRIIDETSSEILGYDEVGLLEVRAPQVADGDWVRTSDRARIDTDGFLYVVGRADDVIIRGGFKVSTGTVAETVKQHPGVRDAGVVGLDDARLGTVPVAGVERAAGSTVTSEEIVSWVRDRLSPYQVPVAVHFFDELPRTPSLKVNASALRELITRAGDASKHLVGS</sequence>
<feature type="domain" description="AMP-binding enzyme C-terminal" evidence="3">
    <location>
        <begin position="410"/>
        <end position="482"/>
    </location>
</feature>
<evidence type="ECO:0000259" key="3">
    <source>
        <dbReference type="Pfam" id="PF13193"/>
    </source>
</evidence>
<dbReference type="Gene3D" id="3.30.300.30">
    <property type="match status" value="1"/>
</dbReference>
<evidence type="ECO:0000313" key="4">
    <source>
        <dbReference type="EMBL" id="GCE42539.1"/>
    </source>
</evidence>
<gene>
    <name evidence="4" type="ORF">Rhow_006668</name>
</gene>
<evidence type="ECO:0000259" key="2">
    <source>
        <dbReference type="Pfam" id="PF00501"/>
    </source>
</evidence>
<dbReference type="InterPro" id="IPR025110">
    <property type="entry name" value="AMP-bd_C"/>
</dbReference>
<dbReference type="Pfam" id="PF13193">
    <property type="entry name" value="AMP-binding_C"/>
    <property type="match status" value="1"/>
</dbReference>